<name>A0A0A9ALR1_ARUDO</name>
<protein>
    <submittedName>
        <fullName evidence="1">Uncharacterized protein</fullName>
    </submittedName>
</protein>
<dbReference type="AlphaFoldDB" id="A0A0A9ALR1"/>
<evidence type="ECO:0000313" key="1">
    <source>
        <dbReference type="EMBL" id="JAD50823.1"/>
    </source>
</evidence>
<organism evidence="1">
    <name type="scientific">Arundo donax</name>
    <name type="common">Giant reed</name>
    <name type="synonym">Donax arundinaceus</name>
    <dbReference type="NCBI Taxonomy" id="35708"/>
    <lineage>
        <taxon>Eukaryota</taxon>
        <taxon>Viridiplantae</taxon>
        <taxon>Streptophyta</taxon>
        <taxon>Embryophyta</taxon>
        <taxon>Tracheophyta</taxon>
        <taxon>Spermatophyta</taxon>
        <taxon>Magnoliopsida</taxon>
        <taxon>Liliopsida</taxon>
        <taxon>Poales</taxon>
        <taxon>Poaceae</taxon>
        <taxon>PACMAD clade</taxon>
        <taxon>Arundinoideae</taxon>
        <taxon>Arundineae</taxon>
        <taxon>Arundo</taxon>
    </lineage>
</organism>
<reference evidence="1" key="2">
    <citation type="journal article" date="2015" name="Data Brief">
        <title>Shoot transcriptome of the giant reed, Arundo donax.</title>
        <authorList>
            <person name="Barrero R.A."/>
            <person name="Guerrero F.D."/>
            <person name="Moolhuijzen P."/>
            <person name="Goolsby J.A."/>
            <person name="Tidwell J."/>
            <person name="Bellgard S.E."/>
            <person name="Bellgard M.I."/>
        </authorList>
    </citation>
    <scope>NUCLEOTIDE SEQUENCE</scope>
    <source>
        <tissue evidence="1">Shoot tissue taken approximately 20 cm above the soil surface</tissue>
    </source>
</reference>
<accession>A0A0A9ALR1</accession>
<reference evidence="1" key="1">
    <citation type="submission" date="2014-09" db="EMBL/GenBank/DDBJ databases">
        <authorList>
            <person name="Magalhaes I.L.F."/>
            <person name="Oliveira U."/>
            <person name="Santos F.R."/>
            <person name="Vidigal T.H.D.A."/>
            <person name="Brescovit A.D."/>
            <person name="Santos A.J."/>
        </authorList>
    </citation>
    <scope>NUCLEOTIDE SEQUENCE</scope>
    <source>
        <tissue evidence="1">Shoot tissue taken approximately 20 cm above the soil surface</tissue>
    </source>
</reference>
<sequence length="23" mass="2766">MCILLHSVSLCSSMNRRYFFVRC</sequence>
<dbReference type="EMBL" id="GBRH01247072">
    <property type="protein sequence ID" value="JAD50823.1"/>
    <property type="molecule type" value="Transcribed_RNA"/>
</dbReference>
<proteinExistence type="predicted"/>